<sequence length="98" mass="10440">MSMLAAAVDGYTIYAQQISNVTPEAPPGSEQIMKLVRWLMWFVLLMGITGIIWAGGKFAWERYNGGPLESPKIVIGALVGGIIATSAGTIMNAVILNS</sequence>
<keyword evidence="1" id="KW-1133">Transmembrane helix</keyword>
<evidence type="ECO:0000313" key="2">
    <source>
        <dbReference type="EMBL" id="QXQ15423.1"/>
    </source>
</evidence>
<proteinExistence type="predicted"/>
<name>A0ABX8SC15_9ACTN</name>
<reference evidence="2" key="1">
    <citation type="submission" date="2021-07" db="EMBL/GenBank/DDBJ databases">
        <title>Candidatus Kaistella beijingensis sp. nov. isolated from a municipal wastewater treatment plant is involved in sludge foaming.</title>
        <authorList>
            <person name="Song Y."/>
            <person name="Liu S.-J."/>
        </authorList>
    </citation>
    <scope>NUCLEOTIDE SEQUENCE</scope>
    <source>
        <strain evidence="2">DSM 43998</strain>
    </source>
</reference>
<evidence type="ECO:0000313" key="3">
    <source>
        <dbReference type="Proteomes" id="UP000887023"/>
    </source>
</evidence>
<evidence type="ECO:0008006" key="4">
    <source>
        <dbReference type="Google" id="ProtNLM"/>
    </source>
</evidence>
<dbReference type="Proteomes" id="UP000887023">
    <property type="component" value="Chromosome"/>
</dbReference>
<keyword evidence="3" id="KW-1185">Reference proteome</keyword>
<feature type="transmembrane region" description="Helical" evidence="1">
    <location>
        <begin position="35"/>
        <end position="53"/>
    </location>
</feature>
<dbReference type="RefSeq" id="WP_066468100.1">
    <property type="nucleotide sequence ID" value="NZ_CBCRUZ010000001.1"/>
</dbReference>
<keyword evidence="1" id="KW-0472">Membrane</keyword>
<keyword evidence="1" id="KW-0812">Transmembrane</keyword>
<dbReference type="EMBL" id="CP079105">
    <property type="protein sequence ID" value="QXQ15423.1"/>
    <property type="molecule type" value="Genomic_DNA"/>
</dbReference>
<gene>
    <name evidence="2" type="ORF">KV203_09010</name>
</gene>
<evidence type="ECO:0000256" key="1">
    <source>
        <dbReference type="SAM" id="Phobius"/>
    </source>
</evidence>
<protein>
    <recommendedName>
        <fullName evidence="4">Integral membrane protein</fullName>
    </recommendedName>
</protein>
<accession>A0ABX8SC15</accession>
<feature type="transmembrane region" description="Helical" evidence="1">
    <location>
        <begin position="73"/>
        <end position="96"/>
    </location>
</feature>
<organism evidence="2 3">
    <name type="scientific">Skermania pinensis</name>
    <dbReference type="NCBI Taxonomy" id="39122"/>
    <lineage>
        <taxon>Bacteria</taxon>
        <taxon>Bacillati</taxon>
        <taxon>Actinomycetota</taxon>
        <taxon>Actinomycetes</taxon>
        <taxon>Mycobacteriales</taxon>
        <taxon>Gordoniaceae</taxon>
        <taxon>Skermania</taxon>
    </lineage>
</organism>